<dbReference type="InterPro" id="IPR030397">
    <property type="entry name" value="SEPARIN_core_dom"/>
</dbReference>
<dbReference type="GO" id="GO:0005634">
    <property type="term" value="C:nucleus"/>
    <property type="evidence" value="ECO:0007669"/>
    <property type="project" value="InterPro"/>
</dbReference>
<dbReference type="GO" id="GO:0004197">
    <property type="term" value="F:cysteine-type endopeptidase activity"/>
    <property type="evidence" value="ECO:0007669"/>
    <property type="project" value="InterPro"/>
</dbReference>
<keyword evidence="3" id="KW-0378">Hydrolase</keyword>
<dbReference type="PANTHER" id="PTHR12792:SF0">
    <property type="entry name" value="SEPARIN"/>
    <property type="match status" value="1"/>
</dbReference>
<evidence type="ECO:0000256" key="2">
    <source>
        <dbReference type="ARBA" id="ARBA00012489"/>
    </source>
</evidence>
<accession>A0A1G4MBK2</accession>
<dbReference type="EMBL" id="LT598492">
    <property type="protein sequence ID" value="SCW01123.1"/>
    <property type="molecule type" value="Genomic_DNA"/>
</dbReference>
<comment type="catalytic activity">
    <reaction evidence="1">
        <text>All bonds known to be hydrolyzed by this endopeptidase have arginine in P1 and an acidic residue in P4. P6 is often occupied by an acidic residue or by a hydroxy-amino-acid residue, the phosphorylation of which enhances cleavage.</text>
        <dbReference type="EC" id="3.4.22.49"/>
    </reaction>
</comment>
<dbReference type="PANTHER" id="PTHR12792">
    <property type="entry name" value="EXTRA SPINDLE POLES 1-RELATED"/>
    <property type="match status" value="1"/>
</dbReference>
<name>A0A1G4MBK2_LACFM</name>
<dbReference type="GO" id="GO:0006508">
    <property type="term" value="P:proteolysis"/>
    <property type="evidence" value="ECO:0007669"/>
    <property type="project" value="InterPro"/>
</dbReference>
<keyword evidence="7" id="KW-1185">Reference proteome</keyword>
<dbReference type="GO" id="GO:0044732">
    <property type="term" value="C:mitotic spindle pole body"/>
    <property type="evidence" value="ECO:0007669"/>
    <property type="project" value="TreeGrafter"/>
</dbReference>
<feature type="domain" description="Peptidase C50" evidence="5">
    <location>
        <begin position="1449"/>
        <end position="1548"/>
    </location>
</feature>
<reference evidence="6 7" key="1">
    <citation type="submission" date="2016-03" db="EMBL/GenBank/DDBJ databases">
        <authorList>
            <person name="Devillers H."/>
        </authorList>
    </citation>
    <scope>NUCLEOTIDE SEQUENCE [LARGE SCALE GENOMIC DNA]</scope>
    <source>
        <strain evidence="6">CBS 6772</strain>
    </source>
</reference>
<dbReference type="GO" id="GO:0005737">
    <property type="term" value="C:cytoplasm"/>
    <property type="evidence" value="ECO:0007669"/>
    <property type="project" value="TreeGrafter"/>
</dbReference>
<dbReference type="STRING" id="4955.A0A1G4MBK2"/>
<evidence type="ECO:0000313" key="7">
    <source>
        <dbReference type="Proteomes" id="UP000190831"/>
    </source>
</evidence>
<dbReference type="PROSITE" id="PS51700">
    <property type="entry name" value="SEPARIN"/>
    <property type="match status" value="1"/>
</dbReference>
<gene>
    <name evidence="6" type="ORF">LAFE_0D05578G</name>
</gene>
<sequence>MAVNEDVLNEVSTNTPIKKPGAHVNCFDSMIVKEGCGDGIRTAENIKITNHKLSRHQKSSASCSDNIKDLQLIVVEFLKNPIVDKMNEVQDVFLRLYQVFKKNHQIQNIKDLTKRHLLAIIKALELGYLKFAEQAIIDLYNNTNATKLKAFNEVLLTDYSMSNSYYLSTIKIIALQIIIKSQTTHLYDEILVEMFAMDHRYLLKDKRAKIKPLVKLLLNFFTLLPNYKVLLGMKFLQYIPQFNLKFNDFIRNTDPHRFQSQLVYWAKTTRMHIIEYINPYYAQYRLYYTSSGTITPEKIMGEAFPRRIEQLHEVYSEGTLEQLNFVLKELHTISYEEDNQFVGLLNSKKIKSVSDAHKKYVSLILHYATYLEREVILPSDTSLKAFDRITIFINTSLDSISVSDTDLLLKRLANFCLNNADFKRLQNITNLAFNSFVTHRDDSFLLFAANLEHVRLSCTKETNLDFAKVRRFITDSTDSIALSIFEIFFNIYFTFDVTSFSELTTLIQEKLGPCFKNLNAKNYMCFKECSDLMICLLYGTTSICDVPIQEWSPLTRMLFTFLGNRPLIDSACNVAIESSDPLFEYEALIRTAFYLSIEMKNHSCKNLAKITDILIFKWIKNIPKKEEKISRIEGKIVRSLFQYLKFNKFYKKMIQLAKSIQSCPTPYFKSLCLLIRCRELDAYAGLKMITSFTAIYPDVLNEFEALIETGSSWRLDELFEYLSIKLLTIEWEEDHLTFNDLFISKLPKIKPEIFDIKNNSNKPVFLYLRTLAFNIQLLKTSSTLQLYKNNMKEALIEAKKSLKLCQSVFKRQGTFSNEIRLELSSFLNDLFLKVIGIYMRVGVSKDCEFYMSEYLRVLSTIKDPVIMFDSFVFASYYYKYTAQLELSRVALLKANNIFDRLDGSENIDALTKFLFANNEFESLENSLKLFFSGEYESALFSEYWKLKLGQVISNTHNISTFESMNGVNKGQVLFSKVVEQMEIDPFFRNLKESVTAIPSCMYPNTLPESQEPNSVIVTPAKKRIHAFNHVNSPRPSSLTPRSKHLKQRFDKANANNNLTLIKKLVEGFQLDSMENYEIMKASNLYSLAVSMLSSMDLRGIEARTLHEMLALSEIPKCIPLHYDKLFNNLGGEIYDSFTPKKVEFQGTIVNEFKNSLVEMQLSLQEWSNERFNVIAIDICDITGDLLLSKMESATNKHVSLRLPLNRQSSRDIDEDSLTFKDALQELNMIIKESNHSTSSEVTTSIKSKDQRKQWWKTRYDLDKRMSDLMRKIEESWFSGFKSFFNHQIIPSDVMQKFKGRFQEVLQQNLPTRKQFGNPSMFLQVDDFILELFLKLSPSDPCFVEMMEDLIFFVFDILLFHGEENAYDEIDTSLIHVQIEELINDYRNEHSSPQIVTHTFLIVSSCAHIIPWESIGFMREISITRIPCLSSLREMIQNSQGAIAPDVKLNRNLSMILNPQGDLLRTEDNFRDKFETWAECIPGSNLIVGKKPTENTFMEMLRDSSAFIYIGHGGGEQYARMKEIKKCRSIAPSFLLGCSSAYMRNYGHLEPSGVVYAYLMGGCQMVVGNLWDVTDKDIDKFSSAMFSHLAFVENGKRPKRISEAVNLSRDACHLKYLNGAAPVVYGLPLTFSS</sequence>
<dbReference type="GO" id="GO:0051307">
    <property type="term" value="P:meiotic chromosome separation"/>
    <property type="evidence" value="ECO:0007669"/>
    <property type="project" value="TreeGrafter"/>
</dbReference>
<evidence type="ECO:0000313" key="6">
    <source>
        <dbReference type="EMBL" id="SCW01123.1"/>
    </source>
</evidence>
<keyword evidence="4" id="KW-0159">Chromosome partition</keyword>
<dbReference type="Proteomes" id="UP000190831">
    <property type="component" value="Chromosome D"/>
</dbReference>
<dbReference type="OMA" id="SRDVCHL"/>
<evidence type="ECO:0000256" key="1">
    <source>
        <dbReference type="ARBA" id="ARBA00000451"/>
    </source>
</evidence>
<dbReference type="InterPro" id="IPR005314">
    <property type="entry name" value="Peptidase_C50"/>
</dbReference>
<dbReference type="OrthoDB" id="10255632at2759"/>
<evidence type="ECO:0000256" key="3">
    <source>
        <dbReference type="ARBA" id="ARBA00022801"/>
    </source>
</evidence>
<organism evidence="6 7">
    <name type="scientific">Lachancea fermentati</name>
    <name type="common">Zygosaccharomyces fermentati</name>
    <dbReference type="NCBI Taxonomy" id="4955"/>
    <lineage>
        <taxon>Eukaryota</taxon>
        <taxon>Fungi</taxon>
        <taxon>Dikarya</taxon>
        <taxon>Ascomycota</taxon>
        <taxon>Saccharomycotina</taxon>
        <taxon>Saccharomycetes</taxon>
        <taxon>Saccharomycetales</taxon>
        <taxon>Saccharomycetaceae</taxon>
        <taxon>Lachancea</taxon>
    </lineage>
</organism>
<proteinExistence type="predicted"/>
<evidence type="ECO:0000256" key="4">
    <source>
        <dbReference type="ARBA" id="ARBA00022829"/>
    </source>
</evidence>
<dbReference type="Pfam" id="PF03568">
    <property type="entry name" value="Separin_C"/>
    <property type="match status" value="1"/>
</dbReference>
<dbReference type="GO" id="GO:0072686">
    <property type="term" value="C:mitotic spindle"/>
    <property type="evidence" value="ECO:0007669"/>
    <property type="project" value="TreeGrafter"/>
</dbReference>
<dbReference type="EC" id="3.4.22.49" evidence="2"/>
<protein>
    <recommendedName>
        <fullName evidence="2">separase</fullName>
        <ecNumber evidence="2">3.4.22.49</ecNumber>
    </recommendedName>
</protein>
<evidence type="ECO:0000259" key="5">
    <source>
        <dbReference type="PROSITE" id="PS51700"/>
    </source>
</evidence>